<dbReference type="Proteomes" id="UP000799437">
    <property type="component" value="Unassembled WGS sequence"/>
</dbReference>
<evidence type="ECO:0000313" key="3">
    <source>
        <dbReference type="Proteomes" id="UP000799437"/>
    </source>
</evidence>
<sequence>MRKTIPVPVPVPVPVVAGGGSGSGNDSTTTMLDFRYTACTGIAARLAHGVTMCEAWNGHDDDDDDDDGGGDADADADGGETTTRSRARKTRRRRTDGYKTIWRRELDAALRPFFIFNAVHFPELKGCAFLRRGGGGDG</sequence>
<name>A0A6A6W816_9PEZI</name>
<evidence type="ECO:0000256" key="1">
    <source>
        <dbReference type="SAM" id="MobiDB-lite"/>
    </source>
</evidence>
<feature type="region of interest" description="Disordered" evidence="1">
    <location>
        <begin position="56"/>
        <end position="94"/>
    </location>
</feature>
<dbReference type="AlphaFoldDB" id="A0A6A6W816"/>
<dbReference type="RefSeq" id="XP_033599672.1">
    <property type="nucleotide sequence ID" value="XM_033747153.1"/>
</dbReference>
<feature type="compositionally biased region" description="Acidic residues" evidence="1">
    <location>
        <begin position="60"/>
        <end position="78"/>
    </location>
</feature>
<feature type="compositionally biased region" description="Basic residues" evidence="1">
    <location>
        <begin position="85"/>
        <end position="94"/>
    </location>
</feature>
<organism evidence="2 3">
    <name type="scientific">Pseudovirgaria hyperparasitica</name>
    <dbReference type="NCBI Taxonomy" id="470096"/>
    <lineage>
        <taxon>Eukaryota</taxon>
        <taxon>Fungi</taxon>
        <taxon>Dikarya</taxon>
        <taxon>Ascomycota</taxon>
        <taxon>Pezizomycotina</taxon>
        <taxon>Dothideomycetes</taxon>
        <taxon>Dothideomycetes incertae sedis</taxon>
        <taxon>Acrospermales</taxon>
        <taxon>Acrospermaceae</taxon>
        <taxon>Pseudovirgaria</taxon>
    </lineage>
</organism>
<accession>A0A6A6W816</accession>
<keyword evidence="3" id="KW-1185">Reference proteome</keyword>
<dbReference type="EMBL" id="ML996574">
    <property type="protein sequence ID" value="KAF2757221.1"/>
    <property type="molecule type" value="Genomic_DNA"/>
</dbReference>
<dbReference type="GeneID" id="54488207"/>
<protein>
    <submittedName>
        <fullName evidence="2">Uncharacterized protein</fullName>
    </submittedName>
</protein>
<evidence type="ECO:0000313" key="2">
    <source>
        <dbReference type="EMBL" id="KAF2757221.1"/>
    </source>
</evidence>
<proteinExistence type="predicted"/>
<gene>
    <name evidence="2" type="ORF">EJ05DRAFT_501753</name>
</gene>
<reference evidence="2" key="1">
    <citation type="journal article" date="2020" name="Stud. Mycol.">
        <title>101 Dothideomycetes genomes: a test case for predicting lifestyles and emergence of pathogens.</title>
        <authorList>
            <person name="Haridas S."/>
            <person name="Albert R."/>
            <person name="Binder M."/>
            <person name="Bloem J."/>
            <person name="Labutti K."/>
            <person name="Salamov A."/>
            <person name="Andreopoulos B."/>
            <person name="Baker S."/>
            <person name="Barry K."/>
            <person name="Bills G."/>
            <person name="Bluhm B."/>
            <person name="Cannon C."/>
            <person name="Castanera R."/>
            <person name="Culley D."/>
            <person name="Daum C."/>
            <person name="Ezra D."/>
            <person name="Gonzalez J."/>
            <person name="Henrissat B."/>
            <person name="Kuo A."/>
            <person name="Liang C."/>
            <person name="Lipzen A."/>
            <person name="Lutzoni F."/>
            <person name="Magnuson J."/>
            <person name="Mondo S."/>
            <person name="Nolan M."/>
            <person name="Ohm R."/>
            <person name="Pangilinan J."/>
            <person name="Park H.-J."/>
            <person name="Ramirez L."/>
            <person name="Alfaro M."/>
            <person name="Sun H."/>
            <person name="Tritt A."/>
            <person name="Yoshinaga Y."/>
            <person name="Zwiers L.-H."/>
            <person name="Turgeon B."/>
            <person name="Goodwin S."/>
            <person name="Spatafora J."/>
            <person name="Crous P."/>
            <person name="Grigoriev I."/>
        </authorList>
    </citation>
    <scope>NUCLEOTIDE SEQUENCE</scope>
    <source>
        <strain evidence="2">CBS 121739</strain>
    </source>
</reference>